<reference evidence="6" key="1">
    <citation type="submission" date="2021-02" db="EMBL/GenBank/DDBJ databases">
        <title>Neisseriaceae sp. 26B isolated from the cloaca of a Common Toad-headed Turtle (Mesoclemmys nasuta).</title>
        <authorList>
            <person name="Spergser J."/>
            <person name="Busse H.-J."/>
        </authorList>
    </citation>
    <scope>NUCLEOTIDE SEQUENCE</scope>
    <source>
        <strain evidence="6">26B</strain>
    </source>
</reference>
<dbReference type="GO" id="GO:0008270">
    <property type="term" value="F:zinc ion binding"/>
    <property type="evidence" value="ECO:0007669"/>
    <property type="project" value="UniProtKB-KW"/>
</dbReference>
<dbReference type="InterPro" id="IPR007527">
    <property type="entry name" value="Znf_SWIM"/>
</dbReference>
<dbReference type="SMART" id="SM00490">
    <property type="entry name" value="HELICc"/>
    <property type="match status" value="1"/>
</dbReference>
<dbReference type="KEGG" id="ptes:JQU52_00955"/>
<dbReference type="RefSeq" id="WP_230339342.1">
    <property type="nucleotide sequence ID" value="NZ_CP069798.1"/>
</dbReference>
<evidence type="ECO:0000256" key="2">
    <source>
        <dbReference type="PROSITE-ProRule" id="PRU00325"/>
    </source>
</evidence>
<dbReference type="InterPro" id="IPR027417">
    <property type="entry name" value="P-loop_NTPase"/>
</dbReference>
<name>A0A892ZHX9_9NEIS</name>
<sequence length="1243" mass="141032">MANVHTRDLIDYIRQNAASSSLAKAKLLQPQLERLDGEQAVYTCKGSSRKPYVIVINYEYGRIQTMCTCPYDHEGICKHTVASLRALVDYFNRVGSTALPETAKPAAASAQAALSYPLTKQGLLDLAAIEEKLRLEGFHYNKQQHAQSSSCELVKLEPGDMVLEAESWYGRNRQQWRLLPQQNCVEISCDCTQKYQGKYCQHVVIGLQFVADNLGADCLSADYANHKIAAFLQAYGLTLSDDYQRFFTFGFDAQGFTVEHKMSGLQPLDYTVVAEDTPALPAHLYPATLPEYTSALVVEFSGRTLQGLTCVEGKYDKKRTDLATSIRALSYYSSAETLVSGRHSPQLLQMFWQSEQVNKHYQRYRRQQKNQDLQQAQTAFARLCAELTDCRLFAHRFNQTYVRKNLQPLSLNTEDKVSLLFKLEEDALCYTLSAKIKIGSRSYLLHSNQLTITPLFVRRQDEILPLDNLRLTTDLLDSIQQPQKSFLKQNSAHFQQHILQPLSCLYEIEGVEVLKIPAKTNRKTAKKQPLPTAAATTAPPAKQVYISEQEGWVFFRLAMQYADKLIQVHSNEMRLLPGADGTIRCLPRDTEAEAELVQLFESLHPDFAQGNGLYVLSPAQLSDNFWLLEAAEQLQSADIALLGTHTLTSFNYNLNKPSVAVRLASGTDWFDMHINISFGNQQVQLKDVQKAFLKKQNYVVLGDGSIGMLPQQWMAQFAQYFQAGEIKKNHLQISNHQFGIIDELYQSLNEKPAFLVDLYQRKQRLQNLGAQSDIPVPKGIEARLRPYQQHGLNWLVFLHQNRLGGCLADDMGLGKTLQTITFLQYLKQTEQPQQPTLIVAPTTLVFNWQDELAKFCPSLKVLNFTGAARSGSLSELSQYDIVLTTYGSLLRDIDELKEIAFYYAILDESQAIKNPQSQRYKAVRLLKAHNRLILTGTPIENNTFDLYAQFNFINPGLLGSSSHFKSAFAEAIDKNKDADTSALLARLVNPFILRRTKTQVATELPPKIESILYCEMGKKQRQVYEAFKQRYRDYLLNKIDENGIAKAQLYILEGLMKLRQICNSPALLSDDADYGDESVKLDMLVEHIKEKTGQHKILVFSSFVKMLQLIQTRLQAENIECEYLDGQTRNRREKVANFQTNADVRVFLISTKAGGTGLNLTEADYVLIVDPWWNPAVENQAIDRSYRIGQTRHVMAYRMICKDSIEEKILALQQSKKTVAESIISVDEEKKSFDLNEVKKLFA</sequence>
<dbReference type="Gene3D" id="3.40.50.10810">
    <property type="entry name" value="Tandem AAA-ATPase domain"/>
    <property type="match status" value="1"/>
</dbReference>
<dbReference type="EMBL" id="CP069798">
    <property type="protein sequence ID" value="QRQ82048.1"/>
    <property type="molecule type" value="Genomic_DNA"/>
</dbReference>
<keyword evidence="2" id="KW-0479">Metal-binding</keyword>
<proteinExistence type="predicted"/>
<evidence type="ECO:0000259" key="5">
    <source>
        <dbReference type="PROSITE" id="PS51194"/>
    </source>
</evidence>
<dbReference type="GO" id="GO:0016787">
    <property type="term" value="F:hydrolase activity"/>
    <property type="evidence" value="ECO:0007669"/>
    <property type="project" value="UniProtKB-KW"/>
</dbReference>
<accession>A0A892ZHX9</accession>
<evidence type="ECO:0000313" key="7">
    <source>
        <dbReference type="Proteomes" id="UP000653156"/>
    </source>
</evidence>
<dbReference type="InterPro" id="IPR038718">
    <property type="entry name" value="SNF2-like_sf"/>
</dbReference>
<evidence type="ECO:0000259" key="3">
    <source>
        <dbReference type="PROSITE" id="PS50966"/>
    </source>
</evidence>
<dbReference type="InterPro" id="IPR001650">
    <property type="entry name" value="Helicase_C-like"/>
</dbReference>
<evidence type="ECO:0000259" key="4">
    <source>
        <dbReference type="PROSITE" id="PS51192"/>
    </source>
</evidence>
<dbReference type="Gene3D" id="3.40.50.300">
    <property type="entry name" value="P-loop containing nucleotide triphosphate hydrolases"/>
    <property type="match status" value="1"/>
</dbReference>
<feature type="domain" description="SWIM-type" evidence="3">
    <location>
        <begin position="174"/>
        <end position="211"/>
    </location>
</feature>
<dbReference type="Proteomes" id="UP000653156">
    <property type="component" value="Chromosome"/>
</dbReference>
<dbReference type="CDD" id="cd18793">
    <property type="entry name" value="SF2_C_SNF"/>
    <property type="match status" value="1"/>
</dbReference>
<dbReference type="Pfam" id="PF08455">
    <property type="entry name" value="SNF2_assoc"/>
    <property type="match status" value="1"/>
</dbReference>
<dbReference type="SUPFAM" id="SSF52540">
    <property type="entry name" value="P-loop containing nucleoside triphosphate hydrolases"/>
    <property type="match status" value="2"/>
</dbReference>
<organism evidence="6 7">
    <name type="scientific">Paralysiella testudinis</name>
    <dbReference type="NCBI Taxonomy" id="2809020"/>
    <lineage>
        <taxon>Bacteria</taxon>
        <taxon>Pseudomonadati</taxon>
        <taxon>Pseudomonadota</taxon>
        <taxon>Betaproteobacteria</taxon>
        <taxon>Neisseriales</taxon>
        <taxon>Neisseriaceae</taxon>
        <taxon>Paralysiella</taxon>
    </lineage>
</organism>
<dbReference type="PROSITE" id="PS50966">
    <property type="entry name" value="ZF_SWIM"/>
    <property type="match status" value="2"/>
</dbReference>
<keyword evidence="7" id="KW-1185">Reference proteome</keyword>
<feature type="domain" description="SWIM-type" evidence="3">
    <location>
        <begin position="52"/>
        <end position="88"/>
    </location>
</feature>
<dbReference type="GO" id="GO:0004386">
    <property type="term" value="F:helicase activity"/>
    <property type="evidence" value="ECO:0007669"/>
    <property type="project" value="UniProtKB-KW"/>
</dbReference>
<feature type="domain" description="Helicase C-terminal" evidence="5">
    <location>
        <begin position="1080"/>
        <end position="1234"/>
    </location>
</feature>
<dbReference type="PROSITE" id="PS51194">
    <property type="entry name" value="HELICASE_CTER"/>
    <property type="match status" value="1"/>
</dbReference>
<dbReference type="Pfam" id="PF00271">
    <property type="entry name" value="Helicase_C"/>
    <property type="match status" value="1"/>
</dbReference>
<protein>
    <submittedName>
        <fullName evidence="6">SNF2 helicase associated domain-containing protein</fullName>
    </submittedName>
</protein>
<dbReference type="GO" id="GO:0005524">
    <property type="term" value="F:ATP binding"/>
    <property type="evidence" value="ECO:0007669"/>
    <property type="project" value="InterPro"/>
</dbReference>
<dbReference type="CDD" id="cd18012">
    <property type="entry name" value="DEXQc_arch_SWI2_SNF2"/>
    <property type="match status" value="1"/>
</dbReference>
<dbReference type="InterPro" id="IPR000330">
    <property type="entry name" value="SNF2_N"/>
</dbReference>
<dbReference type="PROSITE" id="PS51192">
    <property type="entry name" value="HELICASE_ATP_BIND_1"/>
    <property type="match status" value="1"/>
</dbReference>
<dbReference type="PANTHER" id="PTHR10799">
    <property type="entry name" value="SNF2/RAD54 HELICASE FAMILY"/>
    <property type="match status" value="1"/>
</dbReference>
<dbReference type="InterPro" id="IPR013663">
    <property type="entry name" value="Helicase_SWF/SNF/SWI_bac"/>
</dbReference>
<dbReference type="InterPro" id="IPR014001">
    <property type="entry name" value="Helicase_ATP-bd"/>
</dbReference>
<dbReference type="InterPro" id="IPR049730">
    <property type="entry name" value="SNF2/RAD54-like_C"/>
</dbReference>
<evidence type="ECO:0000313" key="6">
    <source>
        <dbReference type="EMBL" id="QRQ82048.1"/>
    </source>
</evidence>
<dbReference type="Pfam" id="PF00176">
    <property type="entry name" value="SNF2-rel_dom"/>
    <property type="match status" value="1"/>
</dbReference>
<keyword evidence="1" id="KW-0378">Hydrolase</keyword>
<feature type="domain" description="Helicase ATP-binding" evidence="4">
    <location>
        <begin position="796"/>
        <end position="956"/>
    </location>
</feature>
<dbReference type="SMART" id="SM00487">
    <property type="entry name" value="DEXDc"/>
    <property type="match status" value="1"/>
</dbReference>
<evidence type="ECO:0000256" key="1">
    <source>
        <dbReference type="ARBA" id="ARBA00022801"/>
    </source>
</evidence>
<keyword evidence="2" id="KW-0862">Zinc</keyword>
<dbReference type="AlphaFoldDB" id="A0A892ZHX9"/>
<gene>
    <name evidence="6" type="ORF">JQU52_00955</name>
</gene>
<keyword evidence="2" id="KW-0863">Zinc-finger</keyword>